<dbReference type="OrthoDB" id="288611at2759"/>
<evidence type="ECO:0000313" key="2">
    <source>
        <dbReference type="Proteomes" id="UP000187209"/>
    </source>
</evidence>
<evidence type="ECO:0000313" key="1">
    <source>
        <dbReference type="EMBL" id="OMJ65047.1"/>
    </source>
</evidence>
<protein>
    <submittedName>
        <fullName evidence="1">Uncharacterized protein</fullName>
    </submittedName>
</protein>
<name>A0A1R2AKJ6_9CILI</name>
<dbReference type="EMBL" id="MPUH01002523">
    <property type="protein sequence ID" value="OMJ65047.1"/>
    <property type="molecule type" value="Genomic_DNA"/>
</dbReference>
<proteinExistence type="predicted"/>
<comment type="caution">
    <text evidence="1">The sequence shown here is derived from an EMBL/GenBank/DDBJ whole genome shotgun (WGS) entry which is preliminary data.</text>
</comment>
<sequence length="251" mass="29351">MSDSQENKLSTSLNSFKPFTIFSPPQSQIIVPQLIRNPSKFLTSVNKPISTFLKQELNNLLVNLEEKIDAEKTDKIIEKINATNKCKLVSNITLIEHLCYPYQKQPFKLIFHNDIPHPAYKGKCFTLRGNIIDRNNNIVILDEPIQFRAVIYNAEHPIKTIDLTRYNEKIIKGNTVIETLSNIYFRKLMIMEVSSYHPSKMFNLVILADDMNKVEPFVFSKLVVKWTKLNPYEIRKKFKFDEFYNFLGNLK</sequence>
<gene>
    <name evidence="1" type="ORF">SteCoe_39599</name>
</gene>
<dbReference type="AlphaFoldDB" id="A0A1R2AKJ6"/>
<accession>A0A1R2AKJ6</accession>
<organism evidence="1 2">
    <name type="scientific">Stentor coeruleus</name>
    <dbReference type="NCBI Taxonomy" id="5963"/>
    <lineage>
        <taxon>Eukaryota</taxon>
        <taxon>Sar</taxon>
        <taxon>Alveolata</taxon>
        <taxon>Ciliophora</taxon>
        <taxon>Postciliodesmatophora</taxon>
        <taxon>Heterotrichea</taxon>
        <taxon>Heterotrichida</taxon>
        <taxon>Stentoridae</taxon>
        <taxon>Stentor</taxon>
    </lineage>
</organism>
<reference evidence="1 2" key="1">
    <citation type="submission" date="2016-11" db="EMBL/GenBank/DDBJ databases">
        <title>The macronuclear genome of Stentor coeruleus: a giant cell with tiny introns.</title>
        <authorList>
            <person name="Slabodnick M."/>
            <person name="Ruby J.G."/>
            <person name="Reiff S.B."/>
            <person name="Swart E.C."/>
            <person name="Gosai S."/>
            <person name="Prabakaran S."/>
            <person name="Witkowska E."/>
            <person name="Larue G.E."/>
            <person name="Fisher S."/>
            <person name="Freeman R.M."/>
            <person name="Gunawardena J."/>
            <person name="Chu W."/>
            <person name="Stover N.A."/>
            <person name="Gregory B.D."/>
            <person name="Nowacki M."/>
            <person name="Derisi J."/>
            <person name="Roy S.W."/>
            <person name="Marshall W.F."/>
            <person name="Sood P."/>
        </authorList>
    </citation>
    <scope>NUCLEOTIDE SEQUENCE [LARGE SCALE GENOMIC DNA]</scope>
    <source>
        <strain evidence="1">WM001</strain>
    </source>
</reference>
<keyword evidence="2" id="KW-1185">Reference proteome</keyword>
<dbReference type="Proteomes" id="UP000187209">
    <property type="component" value="Unassembled WGS sequence"/>
</dbReference>